<dbReference type="AlphaFoldDB" id="A0A2U2DIU2"/>
<evidence type="ECO:0000256" key="2">
    <source>
        <dbReference type="ARBA" id="ARBA00022500"/>
    </source>
</evidence>
<evidence type="ECO:0000256" key="5">
    <source>
        <dbReference type="SAM" id="MobiDB-lite"/>
    </source>
</evidence>
<feature type="domain" description="PAC" evidence="8">
    <location>
        <begin position="203"/>
        <end position="257"/>
    </location>
</feature>
<comment type="caution">
    <text evidence="10">The sequence shown here is derived from an EMBL/GenBank/DDBJ whole genome shotgun (WGS) entry which is preliminary data.</text>
</comment>
<dbReference type="InterPro" id="IPR013655">
    <property type="entry name" value="PAS_fold_3"/>
</dbReference>
<dbReference type="SUPFAM" id="SSF55785">
    <property type="entry name" value="PYP-like sensor domain (PAS domain)"/>
    <property type="match status" value="2"/>
</dbReference>
<dbReference type="PANTHER" id="PTHR43531">
    <property type="entry name" value="PROTEIN ICFG"/>
    <property type="match status" value="1"/>
</dbReference>
<dbReference type="PRINTS" id="PR00260">
    <property type="entry name" value="CHEMTRNSDUCR"/>
</dbReference>
<organism evidence="10 11">
    <name type="scientific">Metarhizobium album</name>
    <dbReference type="NCBI Taxonomy" id="2182425"/>
    <lineage>
        <taxon>Bacteria</taxon>
        <taxon>Pseudomonadati</taxon>
        <taxon>Pseudomonadota</taxon>
        <taxon>Alphaproteobacteria</taxon>
        <taxon>Hyphomicrobiales</taxon>
        <taxon>Rhizobiaceae</taxon>
        <taxon>Metarhizobium</taxon>
    </lineage>
</organism>
<dbReference type="CDD" id="cd11386">
    <property type="entry name" value="MCP_signal"/>
    <property type="match status" value="1"/>
</dbReference>
<dbReference type="PROSITE" id="PS50112">
    <property type="entry name" value="PAS"/>
    <property type="match status" value="2"/>
</dbReference>
<gene>
    <name evidence="10" type="ORF">DEM27_26500</name>
</gene>
<comment type="subcellular location">
    <subcellularLocation>
        <location evidence="1">Membrane</location>
    </subcellularLocation>
</comment>
<evidence type="ECO:0000256" key="1">
    <source>
        <dbReference type="ARBA" id="ARBA00004370"/>
    </source>
</evidence>
<proteinExistence type="inferred from homology"/>
<dbReference type="PROSITE" id="PS50111">
    <property type="entry name" value="CHEMOTAXIS_TRANSDUC_2"/>
    <property type="match status" value="1"/>
</dbReference>
<dbReference type="FunFam" id="1.10.287.950:FF:000001">
    <property type="entry name" value="Methyl-accepting chemotaxis sensory transducer"/>
    <property type="match status" value="1"/>
</dbReference>
<dbReference type="GO" id="GO:0004888">
    <property type="term" value="F:transmembrane signaling receptor activity"/>
    <property type="evidence" value="ECO:0007669"/>
    <property type="project" value="InterPro"/>
</dbReference>
<evidence type="ECO:0000256" key="3">
    <source>
        <dbReference type="ARBA" id="ARBA00029447"/>
    </source>
</evidence>
<dbReference type="Pfam" id="PF08447">
    <property type="entry name" value="PAS_3"/>
    <property type="match status" value="2"/>
</dbReference>
<dbReference type="RefSeq" id="WP_109461261.1">
    <property type="nucleotide sequence ID" value="NZ_QFBC01000017.1"/>
</dbReference>
<evidence type="ECO:0000259" key="6">
    <source>
        <dbReference type="PROSITE" id="PS50111"/>
    </source>
</evidence>
<dbReference type="PROSITE" id="PS50113">
    <property type="entry name" value="PAC"/>
    <property type="match status" value="1"/>
</dbReference>
<evidence type="ECO:0000259" key="9">
    <source>
        <dbReference type="PROSITE" id="PS50885"/>
    </source>
</evidence>
<dbReference type="GO" id="GO:0007165">
    <property type="term" value="P:signal transduction"/>
    <property type="evidence" value="ECO:0007669"/>
    <property type="project" value="UniProtKB-KW"/>
</dbReference>
<feature type="domain" description="HAMP" evidence="9">
    <location>
        <begin position="252"/>
        <end position="298"/>
    </location>
</feature>
<feature type="domain" description="Methyl-accepting transducer" evidence="6">
    <location>
        <begin position="303"/>
        <end position="532"/>
    </location>
</feature>
<dbReference type="InterPro" id="IPR004090">
    <property type="entry name" value="Chemotax_Me-accpt_rcpt"/>
</dbReference>
<dbReference type="EMBL" id="QFBC01000017">
    <property type="protein sequence ID" value="PWE53219.1"/>
    <property type="molecule type" value="Genomic_DNA"/>
</dbReference>
<keyword evidence="2" id="KW-0145">Chemotaxis</keyword>
<dbReference type="SMART" id="SM00283">
    <property type="entry name" value="MA"/>
    <property type="match status" value="1"/>
</dbReference>
<dbReference type="CDD" id="cd00130">
    <property type="entry name" value="PAS"/>
    <property type="match status" value="2"/>
</dbReference>
<dbReference type="Gene3D" id="3.30.450.20">
    <property type="entry name" value="PAS domain"/>
    <property type="match status" value="2"/>
</dbReference>
<dbReference type="Gene3D" id="1.10.287.950">
    <property type="entry name" value="Methyl-accepting chemotaxis protein"/>
    <property type="match status" value="1"/>
</dbReference>
<dbReference type="InterPro" id="IPR001610">
    <property type="entry name" value="PAC"/>
</dbReference>
<feature type="domain" description="PAS" evidence="7">
    <location>
        <begin position="11"/>
        <end position="63"/>
    </location>
</feature>
<evidence type="ECO:0000313" key="11">
    <source>
        <dbReference type="Proteomes" id="UP000245252"/>
    </source>
</evidence>
<dbReference type="InterPro" id="IPR000014">
    <property type="entry name" value="PAS"/>
</dbReference>
<evidence type="ECO:0000256" key="4">
    <source>
        <dbReference type="PROSITE-ProRule" id="PRU00284"/>
    </source>
</evidence>
<dbReference type="SUPFAM" id="SSF58104">
    <property type="entry name" value="Methyl-accepting chemotaxis protein (MCP) signaling domain"/>
    <property type="match status" value="1"/>
</dbReference>
<protein>
    <submittedName>
        <fullName evidence="10">Chemotaxis protein</fullName>
    </submittedName>
</protein>
<evidence type="ECO:0000259" key="7">
    <source>
        <dbReference type="PROSITE" id="PS50112"/>
    </source>
</evidence>
<dbReference type="InterPro" id="IPR004089">
    <property type="entry name" value="MCPsignal_dom"/>
</dbReference>
<dbReference type="GO" id="GO:0016020">
    <property type="term" value="C:membrane"/>
    <property type="evidence" value="ECO:0007669"/>
    <property type="project" value="UniProtKB-SubCell"/>
</dbReference>
<dbReference type="OrthoDB" id="9765776at2"/>
<dbReference type="InterPro" id="IPR051310">
    <property type="entry name" value="MCP_chemotaxis"/>
</dbReference>
<dbReference type="InterPro" id="IPR035965">
    <property type="entry name" value="PAS-like_dom_sf"/>
</dbReference>
<feature type="domain" description="PAS" evidence="7">
    <location>
        <begin position="146"/>
        <end position="186"/>
    </location>
</feature>
<keyword evidence="11" id="KW-1185">Reference proteome</keyword>
<dbReference type="InterPro" id="IPR000700">
    <property type="entry name" value="PAS-assoc_C"/>
</dbReference>
<keyword evidence="4" id="KW-0807">Transducer</keyword>
<dbReference type="GO" id="GO:0006935">
    <property type="term" value="P:chemotaxis"/>
    <property type="evidence" value="ECO:0007669"/>
    <property type="project" value="UniProtKB-KW"/>
</dbReference>
<comment type="similarity">
    <text evidence="3">Belongs to the methyl-accepting chemotaxis (MCP) protein family.</text>
</comment>
<evidence type="ECO:0000259" key="8">
    <source>
        <dbReference type="PROSITE" id="PS50113"/>
    </source>
</evidence>
<dbReference type="Proteomes" id="UP000245252">
    <property type="component" value="Unassembled WGS sequence"/>
</dbReference>
<dbReference type="PANTHER" id="PTHR43531:SF11">
    <property type="entry name" value="METHYL-ACCEPTING CHEMOTAXIS PROTEIN 3"/>
    <property type="match status" value="1"/>
</dbReference>
<dbReference type="PROSITE" id="PS50885">
    <property type="entry name" value="HAMP"/>
    <property type="match status" value="1"/>
</dbReference>
<feature type="region of interest" description="Disordered" evidence="5">
    <location>
        <begin position="550"/>
        <end position="576"/>
    </location>
</feature>
<evidence type="ECO:0000313" key="10">
    <source>
        <dbReference type="EMBL" id="PWE53219.1"/>
    </source>
</evidence>
<dbReference type="InterPro" id="IPR003660">
    <property type="entry name" value="HAMP_dom"/>
</dbReference>
<dbReference type="SMART" id="SM00091">
    <property type="entry name" value="PAS"/>
    <property type="match status" value="2"/>
</dbReference>
<name>A0A2U2DIU2_9HYPH</name>
<reference evidence="10 11" key="1">
    <citation type="submission" date="2018-05" db="EMBL/GenBank/DDBJ databases">
        <title>The draft genome of strain NS-104.</title>
        <authorList>
            <person name="Hang P."/>
            <person name="Jiang J."/>
        </authorList>
    </citation>
    <scope>NUCLEOTIDE SEQUENCE [LARGE SCALE GENOMIC DNA]</scope>
    <source>
        <strain evidence="10 11">NS-104</strain>
    </source>
</reference>
<dbReference type="Pfam" id="PF00015">
    <property type="entry name" value="MCPsignal"/>
    <property type="match status" value="1"/>
</dbReference>
<dbReference type="SMART" id="SM00086">
    <property type="entry name" value="PAC"/>
    <property type="match status" value="2"/>
</dbReference>
<sequence>MPSVPFRHTLSKAAVLDALDKTNAIIEFDLTGRILSANENFCKTMGYSPKEIGGRHHRMFVEPTEAASQRYADFWKGLASGKPDQQQYKRLAKGGREVWIEASYNPVFRGGKPYKVVKFAIDITAAKKLAAEDRGKLAALSRAQAIIEFTPTGEIITANDNFLKALGYRLDEIIGKHHAMFCEPQDVRASAYQAFWPNLAAGQFVADQFTRIAKDGREVYIQASYNPIFDDSGRVFKVVKFATDVSDRVRMIHEVGAGLSRLADCNIRQTIDVPFIDEFEPLRRDFNTSIGAFQKTLVSVLQQTNSVNANSKDMHDAAEQLALRTREQAASLKQTSTALEDVTETVKSSTANTEETRSLVKNALASAAASANIVQETITAIKRIETASNEISQIIGVIDEIAFQTNLLALNAGVEAARAGEAGKGFAVVAQEVRELAQRSAKAAKEIKDLIQNSGRQVIEGVRLVDATGEALHEIEEFVASIDRNMQLLATTATEQSTGLSEINKAVSHVDHMTRQNADMVERTTEISQQLAEGATRLLELVSHFKLNRRSTIREPRPDAGKMQGLQPDKKMAPAA</sequence>
<dbReference type="NCBIfam" id="TIGR00229">
    <property type="entry name" value="sensory_box"/>
    <property type="match status" value="2"/>
</dbReference>
<accession>A0A2U2DIU2</accession>